<keyword evidence="7" id="KW-1185">Reference proteome</keyword>
<evidence type="ECO:0000259" key="5">
    <source>
        <dbReference type="PROSITE" id="PS00498"/>
    </source>
</evidence>
<protein>
    <recommendedName>
        <fullName evidence="4 5">Tyrosinase copper-binding domain-containing protein</fullName>
    </recommendedName>
</protein>
<proteinExistence type="predicted"/>
<dbReference type="PROSITE" id="PS00497">
    <property type="entry name" value="TYROSINASE_1"/>
    <property type="match status" value="1"/>
</dbReference>
<keyword evidence="3" id="KW-0812">Transmembrane</keyword>
<dbReference type="PANTHER" id="PTHR11474:SF126">
    <property type="entry name" value="TYROSINASE-LIKE PROTEIN TYR-1-RELATED"/>
    <property type="match status" value="1"/>
</dbReference>
<evidence type="ECO:0000313" key="6">
    <source>
        <dbReference type="EMBL" id="KAK3050543.1"/>
    </source>
</evidence>
<reference evidence="6" key="1">
    <citation type="submission" date="2023-04" db="EMBL/GenBank/DDBJ databases">
        <title>Black Yeasts Isolated from many extreme environments.</title>
        <authorList>
            <person name="Coleine C."/>
            <person name="Stajich J.E."/>
            <person name="Selbmann L."/>
        </authorList>
    </citation>
    <scope>NUCLEOTIDE SEQUENCE</scope>
    <source>
        <strain evidence="6">CCFEE 5312</strain>
    </source>
</reference>
<keyword evidence="1" id="KW-0479">Metal-binding</keyword>
<feature type="domain" description="Tyrosinase copper-binding" evidence="5">
    <location>
        <begin position="311"/>
        <end position="322"/>
    </location>
</feature>
<dbReference type="GO" id="GO:0016491">
    <property type="term" value="F:oxidoreductase activity"/>
    <property type="evidence" value="ECO:0007669"/>
    <property type="project" value="InterPro"/>
</dbReference>
<sequence>MDRVPLHSSYRPITDDDSDADSLDIEYVSRRQQLGAIALTQLGSEKPRWKKGCADPTWRFCSRLFAILALISSVALTAALFAYLGNMVMPINNLSYTDRRIRREWRSLTINEQQNYIESVQCIQNLPSELVGRGNFYDDLVYVHYLVGSQTHGAASFLPWHRAFLHIYESLLTERCGLTIPLPYWNWELDHQSLETASIWSPITGFGGDGSADLAEGLGHGRCVVNGPFANVTRLYWEGEEHPHCLGRSFKHFEKGEIGKMSGGWFTPEKIGIVQRSEGYFEFEDRIEGTIHNAIHWSLRGEMASKSAANDPIFWLHHVQLDRLWWKWQLERPDTRFTDYEGISLNTSAGRKKEARLGDTLEFLDLWKDIRVSEVMKTEGSVLCYRY</sequence>
<dbReference type="Gene3D" id="1.10.1280.10">
    <property type="entry name" value="Di-copper center containing domain from catechol oxidase"/>
    <property type="match status" value="1"/>
</dbReference>
<organism evidence="6 7">
    <name type="scientific">Extremus antarcticus</name>
    <dbReference type="NCBI Taxonomy" id="702011"/>
    <lineage>
        <taxon>Eukaryota</taxon>
        <taxon>Fungi</taxon>
        <taxon>Dikarya</taxon>
        <taxon>Ascomycota</taxon>
        <taxon>Pezizomycotina</taxon>
        <taxon>Dothideomycetes</taxon>
        <taxon>Dothideomycetidae</taxon>
        <taxon>Mycosphaerellales</taxon>
        <taxon>Extremaceae</taxon>
        <taxon>Extremus</taxon>
    </lineage>
</organism>
<dbReference type="PROSITE" id="PS00498">
    <property type="entry name" value="TYROSINASE_2"/>
    <property type="match status" value="1"/>
</dbReference>
<accession>A0AAJ0DBA9</accession>
<dbReference type="AlphaFoldDB" id="A0AAJ0DBA9"/>
<evidence type="ECO:0000256" key="1">
    <source>
        <dbReference type="ARBA" id="ARBA00022723"/>
    </source>
</evidence>
<evidence type="ECO:0000259" key="4">
    <source>
        <dbReference type="PROSITE" id="PS00497"/>
    </source>
</evidence>
<dbReference type="Pfam" id="PF00264">
    <property type="entry name" value="Tyrosinase"/>
    <property type="match status" value="1"/>
</dbReference>
<name>A0AAJ0DBA9_9PEZI</name>
<keyword evidence="2" id="KW-0186">Copper</keyword>
<comment type="caution">
    <text evidence="6">The sequence shown here is derived from an EMBL/GenBank/DDBJ whole genome shotgun (WGS) entry which is preliminary data.</text>
</comment>
<dbReference type="PRINTS" id="PR00092">
    <property type="entry name" value="TYROSINASE"/>
</dbReference>
<dbReference type="GO" id="GO:0046872">
    <property type="term" value="F:metal ion binding"/>
    <property type="evidence" value="ECO:0007669"/>
    <property type="project" value="UniProtKB-KW"/>
</dbReference>
<evidence type="ECO:0000313" key="7">
    <source>
        <dbReference type="Proteomes" id="UP001271007"/>
    </source>
</evidence>
<keyword evidence="3" id="KW-1133">Transmembrane helix</keyword>
<dbReference type="PANTHER" id="PTHR11474">
    <property type="entry name" value="TYROSINASE FAMILY MEMBER"/>
    <property type="match status" value="1"/>
</dbReference>
<dbReference type="InterPro" id="IPR002227">
    <property type="entry name" value="Tyrosinase_Cu-bd"/>
</dbReference>
<dbReference type="InterPro" id="IPR050316">
    <property type="entry name" value="Tyrosinase/Hemocyanin"/>
</dbReference>
<keyword evidence="3" id="KW-0472">Membrane</keyword>
<dbReference type="EMBL" id="JAWDJX010000031">
    <property type="protein sequence ID" value="KAK3050543.1"/>
    <property type="molecule type" value="Genomic_DNA"/>
</dbReference>
<evidence type="ECO:0000256" key="3">
    <source>
        <dbReference type="SAM" id="Phobius"/>
    </source>
</evidence>
<feature type="transmembrane region" description="Helical" evidence="3">
    <location>
        <begin position="64"/>
        <end position="84"/>
    </location>
</feature>
<gene>
    <name evidence="6" type="ORF">LTR09_008182</name>
</gene>
<dbReference type="SUPFAM" id="SSF48056">
    <property type="entry name" value="Di-copper centre-containing domain"/>
    <property type="match status" value="1"/>
</dbReference>
<feature type="domain" description="Tyrosinase copper-binding" evidence="4">
    <location>
        <begin position="152"/>
        <end position="169"/>
    </location>
</feature>
<evidence type="ECO:0000256" key="2">
    <source>
        <dbReference type="ARBA" id="ARBA00023008"/>
    </source>
</evidence>
<dbReference type="Proteomes" id="UP001271007">
    <property type="component" value="Unassembled WGS sequence"/>
</dbReference>
<dbReference type="InterPro" id="IPR008922">
    <property type="entry name" value="Di-copper_centre_dom_sf"/>
</dbReference>